<dbReference type="Pfam" id="PF12686">
    <property type="entry name" value="DUF3800"/>
    <property type="match status" value="1"/>
</dbReference>
<evidence type="ECO:0000313" key="2">
    <source>
        <dbReference type="Proteomes" id="UP000269923"/>
    </source>
</evidence>
<dbReference type="OrthoDB" id="7541663at2"/>
<comment type="caution">
    <text evidence="1">The sequence shown here is derived from an EMBL/GenBank/DDBJ whole genome shotgun (WGS) entry which is preliminary data.</text>
</comment>
<keyword evidence="2" id="KW-1185">Reference proteome</keyword>
<organism evidence="1 2">
    <name type="scientific">Conchiformibius steedae</name>
    <dbReference type="NCBI Taxonomy" id="153493"/>
    <lineage>
        <taxon>Bacteria</taxon>
        <taxon>Pseudomonadati</taxon>
        <taxon>Pseudomonadota</taxon>
        <taxon>Betaproteobacteria</taxon>
        <taxon>Neisseriales</taxon>
        <taxon>Neisseriaceae</taxon>
        <taxon>Conchiformibius</taxon>
    </lineage>
</organism>
<dbReference type="AlphaFoldDB" id="A0A3P2A7F8"/>
<proteinExistence type="predicted"/>
<protein>
    <recommendedName>
        <fullName evidence="3">DUF3800 domain-containing protein</fullName>
    </recommendedName>
</protein>
<dbReference type="RefSeq" id="WP_124794385.1">
    <property type="nucleotide sequence ID" value="NZ_RQYC01000004.1"/>
</dbReference>
<accession>A0A3P2A7F8</accession>
<evidence type="ECO:0000313" key="1">
    <source>
        <dbReference type="EMBL" id="RRD90826.1"/>
    </source>
</evidence>
<gene>
    <name evidence="1" type="ORF">EII21_04260</name>
</gene>
<sequence>MLFLEPSNLKLNFYFDETNNIRKFYLSSKKMNYVNSMDTPFILGGVAMRPSLLNDIKFELSIEELFKKWGVQTSQKEVKFKHIANGDFPTILTSKKLDNLFDFLNEQEIFIHMYVLDVIHWSLIDIIESKCAFNVCKEFLWIDERIFYEVKALLTEIARTFMRDFFKELFELGYPDISNKQDDFISFLKKYLCKYARSQEYKNSPIHPLLLKILWIIFIEFEKNDDENDAFCLLKGELAYNLIKEFNDFYLYRIEQFPNSHLLFDEEKQVMDRLKDFPSKHLNYKFIKSNGNKLIQMSDILIGFVRCLFNYLSGINYANVEENYQNLDEIQKKCLQKFFLIYEKSVSKDEKMVVFTCSIFDLFKFNLLRDLCKKDSKS</sequence>
<dbReference type="Proteomes" id="UP000269923">
    <property type="component" value="Unassembled WGS sequence"/>
</dbReference>
<name>A0A3P2A7F8_9NEIS</name>
<reference evidence="1 2" key="1">
    <citation type="submission" date="2018-11" db="EMBL/GenBank/DDBJ databases">
        <title>Genomes From Bacteria Associated with the Canine Oral Cavity: a Test Case for Automated Genome-Based Taxonomic Assignment.</title>
        <authorList>
            <person name="Coil D.A."/>
            <person name="Jospin G."/>
            <person name="Darling A.E."/>
            <person name="Wallis C."/>
            <person name="Davis I.J."/>
            <person name="Harris S."/>
            <person name="Eisen J.A."/>
            <person name="Holcombe L.J."/>
            <person name="O'Flynn C."/>
        </authorList>
    </citation>
    <scope>NUCLEOTIDE SEQUENCE [LARGE SCALE GENOMIC DNA]</scope>
    <source>
        <strain evidence="1 2">COT-280</strain>
    </source>
</reference>
<evidence type="ECO:0008006" key="3">
    <source>
        <dbReference type="Google" id="ProtNLM"/>
    </source>
</evidence>
<dbReference type="InterPro" id="IPR024524">
    <property type="entry name" value="DUF3800"/>
</dbReference>
<dbReference type="EMBL" id="RQYC01000004">
    <property type="protein sequence ID" value="RRD90826.1"/>
    <property type="molecule type" value="Genomic_DNA"/>
</dbReference>